<name>A0A494Z0U0_9BACI</name>
<dbReference type="Proteomes" id="UP000281813">
    <property type="component" value="Unassembled WGS sequence"/>
</dbReference>
<evidence type="ECO:0000256" key="3">
    <source>
        <dbReference type="ARBA" id="ARBA00022801"/>
    </source>
</evidence>
<feature type="domain" description="Exonuclease VII large subunit C-terminal" evidence="7">
    <location>
        <begin position="124"/>
        <end position="439"/>
    </location>
</feature>
<dbReference type="GO" id="GO:0005737">
    <property type="term" value="C:cytoplasm"/>
    <property type="evidence" value="ECO:0007669"/>
    <property type="project" value="UniProtKB-SubCell"/>
</dbReference>
<dbReference type="AlphaFoldDB" id="A0A494Z0U0"/>
<proteinExistence type="inferred from homology"/>
<dbReference type="NCBIfam" id="TIGR00237">
    <property type="entry name" value="xseA"/>
    <property type="match status" value="1"/>
</dbReference>
<keyword evidence="10" id="KW-1185">Reference proteome</keyword>
<comment type="caution">
    <text evidence="9">The sequence shown here is derived from an EMBL/GenBank/DDBJ whole genome shotgun (WGS) entry which is preliminary data.</text>
</comment>
<evidence type="ECO:0000259" key="8">
    <source>
        <dbReference type="Pfam" id="PF13742"/>
    </source>
</evidence>
<dbReference type="PANTHER" id="PTHR30008">
    <property type="entry name" value="EXODEOXYRIBONUCLEASE 7 LARGE SUBUNIT"/>
    <property type="match status" value="1"/>
</dbReference>
<evidence type="ECO:0000256" key="4">
    <source>
        <dbReference type="ARBA" id="ARBA00022839"/>
    </source>
</evidence>
<protein>
    <recommendedName>
        <fullName evidence="5">Exodeoxyribonuclease 7 large subunit</fullName>
        <ecNumber evidence="5">3.1.11.6</ecNumber>
    </recommendedName>
    <alternativeName>
        <fullName evidence="5">Exodeoxyribonuclease VII large subunit</fullName>
        <shortName evidence="5">Exonuclease VII large subunit</shortName>
    </alternativeName>
</protein>
<feature type="domain" description="OB-fold nucleic acid binding" evidence="8">
    <location>
        <begin position="6"/>
        <end position="101"/>
    </location>
</feature>
<keyword evidence="1 5" id="KW-0963">Cytoplasm</keyword>
<reference evidence="9 10" key="1">
    <citation type="journal article" date="2015" name="Antonie Van Leeuwenhoek">
        <title>Oceanobacillus bengalensis sp. nov., a bacterium isolated from seawater of the Bay of Bengal.</title>
        <authorList>
            <person name="Yongchang O."/>
            <person name="Xiang W."/>
            <person name="Wang G."/>
        </authorList>
    </citation>
    <scope>NUCLEOTIDE SEQUENCE [LARGE SCALE GENOMIC DNA]</scope>
    <source>
        <strain evidence="9 10">MCCC 1K00260</strain>
    </source>
</reference>
<dbReference type="HAMAP" id="MF_00378">
    <property type="entry name" value="Exonuc_7_L"/>
    <property type="match status" value="1"/>
</dbReference>
<keyword evidence="3 5" id="KW-0378">Hydrolase</keyword>
<dbReference type="GO" id="GO:0008855">
    <property type="term" value="F:exodeoxyribonuclease VII activity"/>
    <property type="evidence" value="ECO:0007669"/>
    <property type="project" value="UniProtKB-UniRule"/>
</dbReference>
<evidence type="ECO:0000259" key="7">
    <source>
        <dbReference type="Pfam" id="PF02601"/>
    </source>
</evidence>
<comment type="similarity">
    <text evidence="5 6">Belongs to the XseA family.</text>
</comment>
<evidence type="ECO:0000256" key="6">
    <source>
        <dbReference type="RuleBase" id="RU004355"/>
    </source>
</evidence>
<dbReference type="PANTHER" id="PTHR30008:SF0">
    <property type="entry name" value="EXODEOXYRIBONUCLEASE 7 LARGE SUBUNIT"/>
    <property type="match status" value="1"/>
</dbReference>
<keyword evidence="2 5" id="KW-0540">Nuclease</keyword>
<dbReference type="EC" id="3.1.11.6" evidence="5"/>
<dbReference type="RefSeq" id="WP_121130486.1">
    <property type="nucleotide sequence ID" value="NZ_JBHUFK010000026.1"/>
</dbReference>
<dbReference type="InterPro" id="IPR020579">
    <property type="entry name" value="Exonuc_VII_lsu_C"/>
</dbReference>
<organism evidence="9 10">
    <name type="scientific">Oceanobacillus bengalensis</name>
    <dbReference type="NCBI Taxonomy" id="1435466"/>
    <lineage>
        <taxon>Bacteria</taxon>
        <taxon>Bacillati</taxon>
        <taxon>Bacillota</taxon>
        <taxon>Bacilli</taxon>
        <taxon>Bacillales</taxon>
        <taxon>Bacillaceae</taxon>
        <taxon>Oceanobacillus</taxon>
    </lineage>
</organism>
<dbReference type="Pfam" id="PF13742">
    <property type="entry name" value="tRNA_anti_2"/>
    <property type="match status" value="1"/>
</dbReference>
<evidence type="ECO:0000313" key="9">
    <source>
        <dbReference type="EMBL" id="RKQ16053.1"/>
    </source>
</evidence>
<dbReference type="GO" id="GO:0009318">
    <property type="term" value="C:exodeoxyribonuclease VII complex"/>
    <property type="evidence" value="ECO:0007669"/>
    <property type="project" value="UniProtKB-UniRule"/>
</dbReference>
<evidence type="ECO:0000256" key="2">
    <source>
        <dbReference type="ARBA" id="ARBA00022722"/>
    </source>
</evidence>
<dbReference type="OrthoDB" id="9802795at2"/>
<comment type="function">
    <text evidence="5">Bidirectionally degrades single-stranded DNA into large acid-insoluble oligonucleotides, which are then degraded further into small acid-soluble oligonucleotides.</text>
</comment>
<dbReference type="EMBL" id="RBZO01000010">
    <property type="protein sequence ID" value="RKQ16053.1"/>
    <property type="molecule type" value="Genomic_DNA"/>
</dbReference>
<comment type="subunit">
    <text evidence="5">Heterooligomer composed of large and small subunits.</text>
</comment>
<sequence length="448" mass="51145">MENKYLTVEALTKYLKRKIDTDVHLRNVWLKGEISNFKHHSRGHMYMTIKDNHAKIQAVMFAGNNRGLKFTPENGMNVLIRGEISVYEAYGQYQLYITQMEPDGIGALYLAFEQLKDKLHKKGYFDSIHKQHISPFPKHIGVITSPTGAAVRDIITTIKRRYPIVTLTVIPVLVQGPHAAVSIKEAIERANEMDMFDTLIVGRGGGSIEELWSFNEEIVAEAIFHSKVPIISAVGHETDITISDYVADLRAPTPTGAAELAVLSQVELKEKLLFLKQSLKRELTRDVNNHKSHLSRLVNSYAFKYPEQLLKQKEIELDSYVENLEKAFINNHDRKDKEMINLYKRFSAQHPKKHIALAVKQVKENQKNLKVYMSKVLERKSIQLANEMDKLTLLNPLEIMKRGFALPYTLNGDIIKSAKQIKKEDKISLQLTDGKVNCQVLEVEEEGN</sequence>
<gene>
    <name evidence="5" type="primary">xseA</name>
    <name evidence="9" type="ORF">D8M05_08100</name>
</gene>
<accession>A0A494Z0U0</accession>
<evidence type="ECO:0000256" key="5">
    <source>
        <dbReference type="HAMAP-Rule" id="MF_00378"/>
    </source>
</evidence>
<dbReference type="CDD" id="cd04489">
    <property type="entry name" value="ExoVII_LU_OBF"/>
    <property type="match status" value="1"/>
</dbReference>
<dbReference type="InterPro" id="IPR025824">
    <property type="entry name" value="OB-fold_nuc-bd_dom"/>
</dbReference>
<comment type="catalytic activity">
    <reaction evidence="5 6">
        <text>Exonucleolytic cleavage in either 5'- to 3'- or 3'- to 5'-direction to yield nucleoside 5'-phosphates.</text>
        <dbReference type="EC" id="3.1.11.6"/>
    </reaction>
</comment>
<dbReference type="InterPro" id="IPR003753">
    <property type="entry name" value="Exonuc_VII_L"/>
</dbReference>
<evidence type="ECO:0000313" key="10">
    <source>
        <dbReference type="Proteomes" id="UP000281813"/>
    </source>
</evidence>
<dbReference type="GO" id="GO:0006308">
    <property type="term" value="P:DNA catabolic process"/>
    <property type="evidence" value="ECO:0007669"/>
    <property type="project" value="UniProtKB-UniRule"/>
</dbReference>
<comment type="subcellular location">
    <subcellularLocation>
        <location evidence="5 6">Cytoplasm</location>
    </subcellularLocation>
</comment>
<keyword evidence="4 5" id="KW-0269">Exonuclease</keyword>
<dbReference type="GO" id="GO:0003676">
    <property type="term" value="F:nucleic acid binding"/>
    <property type="evidence" value="ECO:0007669"/>
    <property type="project" value="InterPro"/>
</dbReference>
<evidence type="ECO:0000256" key="1">
    <source>
        <dbReference type="ARBA" id="ARBA00022490"/>
    </source>
</evidence>
<dbReference type="Pfam" id="PF02601">
    <property type="entry name" value="Exonuc_VII_L"/>
    <property type="match status" value="1"/>
</dbReference>